<dbReference type="CDD" id="cd02213">
    <property type="entry name" value="cupin_PMI_typeII_C"/>
    <property type="match status" value="1"/>
</dbReference>
<evidence type="ECO:0000256" key="8">
    <source>
        <dbReference type="ARBA" id="ARBA00047343"/>
    </source>
</evidence>
<feature type="domain" description="Nucleotidyl transferase" evidence="10">
    <location>
        <begin position="5"/>
        <end position="292"/>
    </location>
</feature>
<dbReference type="GO" id="GO:0004475">
    <property type="term" value="F:mannose-1-phosphate guanylyltransferase (GTP) activity"/>
    <property type="evidence" value="ECO:0007669"/>
    <property type="project" value="UniProtKB-EC"/>
</dbReference>
<dbReference type="SUPFAM" id="SSF53448">
    <property type="entry name" value="Nucleotide-diphospho-sugar transferases"/>
    <property type="match status" value="1"/>
</dbReference>
<evidence type="ECO:0000259" key="12">
    <source>
        <dbReference type="Pfam" id="PF22640"/>
    </source>
</evidence>
<dbReference type="Pfam" id="PF22640">
    <property type="entry name" value="ManC_GMP_beta-helix"/>
    <property type="match status" value="1"/>
</dbReference>
<dbReference type="InterPro" id="IPR001538">
    <property type="entry name" value="Man6P_isomerase-2_C"/>
</dbReference>
<evidence type="ECO:0000256" key="3">
    <source>
        <dbReference type="ARBA" id="ARBA00012387"/>
    </source>
</evidence>
<dbReference type="NCBIfam" id="TIGR01479">
    <property type="entry name" value="GMP_PMI"/>
    <property type="match status" value="1"/>
</dbReference>
<dbReference type="Gene3D" id="3.90.550.10">
    <property type="entry name" value="Spore Coat Polysaccharide Biosynthesis Protein SpsA, Chain A"/>
    <property type="match status" value="1"/>
</dbReference>
<evidence type="ECO:0000256" key="5">
    <source>
        <dbReference type="ARBA" id="ARBA00022695"/>
    </source>
</evidence>
<comment type="caution">
    <text evidence="13">The sequence shown here is derived from an EMBL/GenBank/DDBJ whole genome shotgun (WGS) entry which is preliminary data.</text>
</comment>
<feature type="domain" description="MannoseP isomerase/GMP-like beta-helix" evidence="12">
    <location>
        <begin position="301"/>
        <end position="354"/>
    </location>
</feature>
<evidence type="ECO:0000256" key="2">
    <source>
        <dbReference type="ARBA" id="ARBA00006115"/>
    </source>
</evidence>
<evidence type="ECO:0000256" key="9">
    <source>
        <dbReference type="RuleBase" id="RU004190"/>
    </source>
</evidence>
<keyword evidence="7" id="KW-0342">GTP-binding</keyword>
<reference evidence="13" key="1">
    <citation type="submission" date="2024-05" db="EMBL/GenBank/DDBJ databases">
        <title>WGS of Aeromonas isolates.</title>
        <authorList>
            <person name="Lee H."/>
        </authorList>
    </citation>
    <scope>NUCLEOTIDE SEQUENCE</scope>
    <source>
        <strain evidence="13">LP308</strain>
    </source>
</reference>
<gene>
    <name evidence="13" type="ORF">OB962_13460</name>
</gene>
<keyword evidence="5 13" id="KW-0548">Nucleotidyltransferase</keyword>
<dbReference type="InterPro" id="IPR049577">
    <property type="entry name" value="GMPP_N"/>
</dbReference>
<dbReference type="Pfam" id="PF01050">
    <property type="entry name" value="MannoseP_isomer"/>
    <property type="match status" value="1"/>
</dbReference>
<dbReference type="InterPro" id="IPR051161">
    <property type="entry name" value="Mannose-6P_isomerase_type2"/>
</dbReference>
<comment type="pathway">
    <text evidence="1">Nucleotide-sugar biosynthesis; GDP-alpha-D-mannose biosynthesis; GDP-alpha-D-mannose from alpha-D-mannose 1-phosphate (GTP route): step 1/1.</text>
</comment>
<sequence length="483" mass="54020">MAVIPVIMAGGSGSRLWPMSREHFPKQFLNLYGNSSMLQETVNRLADIECTSPLILCNEKHRFIVAEQLRQLDILANNIILEPIGRNTAPAIALAAIQCLKNSNDAHDPILLVLAADHLIQDQQAFTSAINSAIPFAESGKLVTFGIVPSTPETGYGYIHRGSELHAIQENSKAYFVNEFVEKPNLDVAKVYLASGEYYWNSGMFMFSARRYLAELRKSRPDIYAACMASMNDVSSDLDFIRVNRDAFNECPSESIDYAIMEKTSDAVVIPMDAGWNDVGSWSSLWEISDKDACGNVCRGDIILTESHDNYISAESVLVSTIGVANLVIIQTKDAILVSSKDKVQDVKAIVEELKRRGRKEYNTHREVYRPWGQYDSIDDGNGYQVKKILIRPGERLSTQMHHHRAEHWIVVSGTAKVTNAGQEFLITENESTFIPIGAIHSLENPGKVDLELIEIRSGKYLDEDDIFRFSDKYGRVDGGQYD</sequence>
<evidence type="ECO:0000313" key="13">
    <source>
        <dbReference type="EMBL" id="MDM5131990.1"/>
    </source>
</evidence>
<name>A0ABT7QDK2_9GAMM</name>
<evidence type="ECO:0000259" key="10">
    <source>
        <dbReference type="Pfam" id="PF00483"/>
    </source>
</evidence>
<keyword evidence="6" id="KW-0547">Nucleotide-binding</keyword>
<comment type="similarity">
    <text evidence="2 9">Belongs to the mannose-6-phosphate isomerase type 2 family.</text>
</comment>
<dbReference type="GO" id="GO:0004476">
    <property type="term" value="F:mannose-6-phosphate isomerase activity"/>
    <property type="evidence" value="ECO:0007669"/>
    <property type="project" value="UniProtKB-EC"/>
</dbReference>
<protein>
    <recommendedName>
        <fullName evidence="3">mannose-1-phosphate guanylyltransferase</fullName>
        <ecNumber evidence="3">2.7.7.13</ecNumber>
    </recommendedName>
</protein>
<dbReference type="RefSeq" id="WP_290042223.1">
    <property type="nucleotide sequence ID" value="NZ_JAOPLU010000003.1"/>
</dbReference>
<dbReference type="InterPro" id="IPR029044">
    <property type="entry name" value="Nucleotide-diphossugar_trans"/>
</dbReference>
<keyword evidence="4 13" id="KW-0808">Transferase</keyword>
<proteinExistence type="inferred from homology"/>
<dbReference type="Proteomes" id="UP001168109">
    <property type="component" value="Unassembled WGS sequence"/>
</dbReference>
<dbReference type="EMBL" id="JAOPLU010000003">
    <property type="protein sequence ID" value="MDM5131990.1"/>
    <property type="molecule type" value="Genomic_DNA"/>
</dbReference>
<comment type="catalytic activity">
    <reaction evidence="8">
        <text>alpha-D-mannose 1-phosphate + GTP + H(+) = GDP-alpha-D-mannose + diphosphate</text>
        <dbReference type="Rhea" id="RHEA:15229"/>
        <dbReference type="ChEBI" id="CHEBI:15378"/>
        <dbReference type="ChEBI" id="CHEBI:33019"/>
        <dbReference type="ChEBI" id="CHEBI:37565"/>
        <dbReference type="ChEBI" id="CHEBI:57527"/>
        <dbReference type="ChEBI" id="CHEBI:58409"/>
        <dbReference type="EC" id="2.7.7.13"/>
    </reaction>
</comment>
<keyword evidence="14" id="KW-1185">Reference proteome</keyword>
<keyword evidence="13" id="KW-0413">Isomerase</keyword>
<dbReference type="InterPro" id="IPR011051">
    <property type="entry name" value="RmlC_Cupin_sf"/>
</dbReference>
<dbReference type="InterPro" id="IPR054566">
    <property type="entry name" value="ManC/GMP-like_b-helix"/>
</dbReference>
<dbReference type="Pfam" id="PF00483">
    <property type="entry name" value="NTP_transferase"/>
    <property type="match status" value="1"/>
</dbReference>
<dbReference type="CDD" id="cd02509">
    <property type="entry name" value="GDP-M1P_Guanylyltransferase"/>
    <property type="match status" value="1"/>
</dbReference>
<feature type="domain" description="Mannose-6-phosphate isomerase type II C-terminal" evidence="11">
    <location>
        <begin position="358"/>
        <end position="472"/>
    </location>
</feature>
<evidence type="ECO:0000256" key="4">
    <source>
        <dbReference type="ARBA" id="ARBA00022679"/>
    </source>
</evidence>
<evidence type="ECO:0000256" key="6">
    <source>
        <dbReference type="ARBA" id="ARBA00022741"/>
    </source>
</evidence>
<dbReference type="EC" id="2.7.7.13" evidence="3"/>
<dbReference type="InterPro" id="IPR006375">
    <property type="entry name" value="Man1P_GuaTrfase/Man6P_Isoase"/>
</dbReference>
<evidence type="ECO:0000259" key="11">
    <source>
        <dbReference type="Pfam" id="PF01050"/>
    </source>
</evidence>
<dbReference type="PANTHER" id="PTHR46390">
    <property type="entry name" value="MANNOSE-1-PHOSPHATE GUANYLYLTRANSFERASE"/>
    <property type="match status" value="1"/>
</dbReference>
<dbReference type="InterPro" id="IPR014710">
    <property type="entry name" value="RmlC-like_jellyroll"/>
</dbReference>
<evidence type="ECO:0000256" key="7">
    <source>
        <dbReference type="ARBA" id="ARBA00023134"/>
    </source>
</evidence>
<evidence type="ECO:0000256" key="1">
    <source>
        <dbReference type="ARBA" id="ARBA00004823"/>
    </source>
</evidence>
<accession>A0ABT7QDK2</accession>
<dbReference type="SUPFAM" id="SSF51182">
    <property type="entry name" value="RmlC-like cupins"/>
    <property type="match status" value="1"/>
</dbReference>
<dbReference type="InterPro" id="IPR005835">
    <property type="entry name" value="NTP_transferase_dom"/>
</dbReference>
<organism evidence="13 14">
    <name type="scientific">Aeromonas piscicola</name>
    <dbReference type="NCBI Taxonomy" id="600645"/>
    <lineage>
        <taxon>Bacteria</taxon>
        <taxon>Pseudomonadati</taxon>
        <taxon>Pseudomonadota</taxon>
        <taxon>Gammaproteobacteria</taxon>
        <taxon>Aeromonadales</taxon>
        <taxon>Aeromonadaceae</taxon>
        <taxon>Aeromonas</taxon>
    </lineage>
</organism>
<evidence type="ECO:0000313" key="14">
    <source>
        <dbReference type="Proteomes" id="UP001168109"/>
    </source>
</evidence>
<dbReference type="Gene3D" id="2.60.120.10">
    <property type="entry name" value="Jelly Rolls"/>
    <property type="match status" value="1"/>
</dbReference>
<dbReference type="PANTHER" id="PTHR46390:SF1">
    <property type="entry name" value="MANNOSE-1-PHOSPHATE GUANYLYLTRANSFERASE"/>
    <property type="match status" value="1"/>
</dbReference>